<keyword evidence="2 5" id="KW-0812">Transmembrane</keyword>
<dbReference type="GO" id="GO:0030255">
    <property type="term" value="P:protein secretion by the type IV secretion system"/>
    <property type="evidence" value="ECO:0007669"/>
    <property type="project" value="InterPro"/>
</dbReference>
<dbReference type="InterPro" id="IPR032710">
    <property type="entry name" value="NTF2-like_dom_sf"/>
</dbReference>
<sequence length="239" mass="27172">MKTNSNKTPKAPNPQQQGLKFIQEAKEFHKSEIDRVRKNSRIAWRISGVCLVITGLAVGAVAGLTPLKTTQPFLVRVDNNTGVTDVVTTLKTAEKTYGEVVDKYWLAQYVRYRESYDWQTIQATYDAAMLLSDPTIQAEFAKFYNNPTAAPHKILRDQYKVIVKVNAISFLGNDVAQIRFEKQTIPTNSVNQPLPPQRFIATVSYVYKNEPQEEKDRLINPLGFQMTSYRVDPENTPNQ</sequence>
<evidence type="ECO:0000256" key="3">
    <source>
        <dbReference type="ARBA" id="ARBA00022989"/>
    </source>
</evidence>
<dbReference type="GO" id="GO:0016020">
    <property type="term" value="C:membrane"/>
    <property type="evidence" value="ECO:0007669"/>
    <property type="project" value="UniProtKB-SubCell"/>
</dbReference>
<feature type="transmembrane region" description="Helical" evidence="5">
    <location>
        <begin position="42"/>
        <end position="64"/>
    </location>
</feature>
<evidence type="ECO:0000256" key="4">
    <source>
        <dbReference type="ARBA" id="ARBA00023136"/>
    </source>
</evidence>
<dbReference type="Proteomes" id="UP000283666">
    <property type="component" value="Unassembled WGS sequence"/>
</dbReference>
<evidence type="ECO:0000313" key="8">
    <source>
        <dbReference type="Proteomes" id="UP000283666"/>
    </source>
</evidence>
<name>A0A424FH95_NEIME</name>
<evidence type="ECO:0000313" key="7">
    <source>
        <dbReference type="EMBL" id="RQK79906.1"/>
    </source>
</evidence>
<feature type="domain" description="Bacterial virulence protein VirB8" evidence="6">
    <location>
        <begin position="25"/>
        <end position="234"/>
    </location>
</feature>
<comment type="caution">
    <text evidence="7">The sequence shown here is derived from an EMBL/GenBank/DDBJ whole genome shotgun (WGS) entry which is preliminary data.</text>
</comment>
<dbReference type="InterPro" id="IPR007430">
    <property type="entry name" value="VirB8"/>
</dbReference>
<reference evidence="7 8" key="1">
    <citation type="submission" date="2017-09" db="EMBL/GenBank/DDBJ databases">
        <title>Phenotypic and genotypic characterization of Colombian isolates of Neisseria meningitidis recovered from invasive disease.</title>
        <authorList>
            <person name="Duarte C."/>
            <person name="Gabastou J.M."/>
            <person name="Moreno J."/>
        </authorList>
    </citation>
    <scope>NUCLEOTIDE SEQUENCE [LARGE SCALE GENOMIC DNA]</scope>
    <source>
        <strain evidence="7 8">INS-Nm1012</strain>
    </source>
</reference>
<dbReference type="CDD" id="cd16424">
    <property type="entry name" value="VirB8"/>
    <property type="match status" value="1"/>
</dbReference>
<keyword evidence="3 5" id="KW-1133">Transmembrane helix</keyword>
<accession>A0A424FH95</accession>
<protein>
    <submittedName>
        <fullName evidence="7">Type VI secretion protein</fullName>
    </submittedName>
</protein>
<dbReference type="Gene3D" id="3.10.450.230">
    <property type="entry name" value="VirB8 protein"/>
    <property type="match status" value="1"/>
</dbReference>
<dbReference type="AlphaFoldDB" id="A0A424FH95"/>
<evidence type="ECO:0000256" key="5">
    <source>
        <dbReference type="SAM" id="Phobius"/>
    </source>
</evidence>
<proteinExistence type="predicted"/>
<evidence type="ECO:0000256" key="1">
    <source>
        <dbReference type="ARBA" id="ARBA00004167"/>
    </source>
</evidence>
<organism evidence="7 8">
    <name type="scientific">Neisseria meningitidis</name>
    <dbReference type="NCBI Taxonomy" id="487"/>
    <lineage>
        <taxon>Bacteria</taxon>
        <taxon>Pseudomonadati</taxon>
        <taxon>Pseudomonadota</taxon>
        <taxon>Betaproteobacteria</taxon>
        <taxon>Neisseriales</taxon>
        <taxon>Neisseriaceae</taxon>
        <taxon>Neisseria</taxon>
    </lineage>
</organism>
<dbReference type="RefSeq" id="WP_079889450.1">
    <property type="nucleotide sequence ID" value="NZ_CP015886.1"/>
</dbReference>
<dbReference type="PIRSF" id="PIRSF003299">
    <property type="entry name" value="VirB8_PtlE"/>
    <property type="match status" value="1"/>
</dbReference>
<dbReference type="SUPFAM" id="SSF54427">
    <property type="entry name" value="NTF2-like"/>
    <property type="match status" value="1"/>
</dbReference>
<dbReference type="InterPro" id="IPR026264">
    <property type="entry name" value="VirB8/PtlE"/>
</dbReference>
<evidence type="ECO:0000256" key="2">
    <source>
        <dbReference type="ARBA" id="ARBA00022692"/>
    </source>
</evidence>
<evidence type="ECO:0000259" key="6">
    <source>
        <dbReference type="Pfam" id="PF04335"/>
    </source>
</evidence>
<keyword evidence="4 5" id="KW-0472">Membrane</keyword>
<gene>
    <name evidence="7" type="ORF">COH52_03940</name>
</gene>
<dbReference type="EMBL" id="NWZY01000007">
    <property type="protein sequence ID" value="RQK79906.1"/>
    <property type="molecule type" value="Genomic_DNA"/>
</dbReference>
<comment type="subcellular location">
    <subcellularLocation>
        <location evidence="1">Membrane</location>
        <topology evidence="1">Single-pass membrane protein</topology>
    </subcellularLocation>
</comment>
<dbReference type="Pfam" id="PF04335">
    <property type="entry name" value="VirB8"/>
    <property type="match status" value="1"/>
</dbReference>